<evidence type="ECO:0000256" key="1">
    <source>
        <dbReference type="SAM" id="MobiDB-lite"/>
    </source>
</evidence>
<reference evidence="2" key="1">
    <citation type="journal article" date="2023" name="Mol. Phylogenet. Evol.">
        <title>Genome-scale phylogeny and comparative genomics of the fungal order Sordariales.</title>
        <authorList>
            <person name="Hensen N."/>
            <person name="Bonometti L."/>
            <person name="Westerberg I."/>
            <person name="Brannstrom I.O."/>
            <person name="Guillou S."/>
            <person name="Cros-Aarteil S."/>
            <person name="Calhoun S."/>
            <person name="Haridas S."/>
            <person name="Kuo A."/>
            <person name="Mondo S."/>
            <person name="Pangilinan J."/>
            <person name="Riley R."/>
            <person name="LaButti K."/>
            <person name="Andreopoulos B."/>
            <person name="Lipzen A."/>
            <person name="Chen C."/>
            <person name="Yan M."/>
            <person name="Daum C."/>
            <person name="Ng V."/>
            <person name="Clum A."/>
            <person name="Steindorff A."/>
            <person name="Ohm R.A."/>
            <person name="Martin F."/>
            <person name="Silar P."/>
            <person name="Natvig D.O."/>
            <person name="Lalanne C."/>
            <person name="Gautier V."/>
            <person name="Ament-Velasquez S.L."/>
            <person name="Kruys A."/>
            <person name="Hutchinson M.I."/>
            <person name="Powell A.J."/>
            <person name="Barry K."/>
            <person name="Miller A.N."/>
            <person name="Grigoriev I.V."/>
            <person name="Debuchy R."/>
            <person name="Gladieux P."/>
            <person name="Hiltunen Thoren M."/>
            <person name="Johannesson H."/>
        </authorList>
    </citation>
    <scope>NUCLEOTIDE SEQUENCE</scope>
    <source>
        <strain evidence="2">CBS 560.94</strain>
    </source>
</reference>
<accession>A0AAE0J0U5</accession>
<keyword evidence="3" id="KW-1185">Reference proteome</keyword>
<feature type="compositionally biased region" description="Low complexity" evidence="1">
    <location>
        <begin position="351"/>
        <end position="376"/>
    </location>
</feature>
<evidence type="ECO:0008006" key="4">
    <source>
        <dbReference type="Google" id="ProtNLM"/>
    </source>
</evidence>
<gene>
    <name evidence="2" type="ORF">B0H65DRAFT_512546</name>
</gene>
<dbReference type="EMBL" id="JAUEPP010000009">
    <property type="protein sequence ID" value="KAK3334882.1"/>
    <property type="molecule type" value="Genomic_DNA"/>
</dbReference>
<name>A0AAE0J0U5_9PEZI</name>
<evidence type="ECO:0000313" key="2">
    <source>
        <dbReference type="EMBL" id="KAK3334882.1"/>
    </source>
</evidence>
<sequence length="470" mass="54837">MKLTPIKIRGRRGRKQPWQPPNPERFKRKHLDGDQDEYDEETGVIPSQVDQNGVRRRRRVKTRKPAAPIEQLPPEILERIFSMSENLNFPRSSLRIGYMLSARTFLLQLIVDAFSPTWDMWFGCPRKDIQSYRGYEKDGERMPGNPDFQTAILSSKWFTLSLILHAQQVWIRRHGSASRPFIHTENWLMLGPTRMELDRDLISGPGPSEIQDYDMDDVRDSYPHHPHHRLHFDGDFFDDSGASSSSQSNTKLDVETCFEADWSWFTTILYKSDPQAIRYSRENHALRTGYWDIHPATKISNHLLANPVASWNSVKLLYWLVRGGATLSSEQTWELTKLGYERLMSHPDHPSPSSTSSTSSTSSPPYTPHHSTLPTSRPYIPHANLPPDARDDLEEEQQREQMSLIALRLFSILRVFGPNHWPAFLMTEKLEEISVERQARTMDSQRPGWKLWLRAQYVLRHWVQRREEED</sequence>
<organism evidence="2 3">
    <name type="scientific">Neurospora tetraspora</name>
    <dbReference type="NCBI Taxonomy" id="94610"/>
    <lineage>
        <taxon>Eukaryota</taxon>
        <taxon>Fungi</taxon>
        <taxon>Dikarya</taxon>
        <taxon>Ascomycota</taxon>
        <taxon>Pezizomycotina</taxon>
        <taxon>Sordariomycetes</taxon>
        <taxon>Sordariomycetidae</taxon>
        <taxon>Sordariales</taxon>
        <taxon>Sordariaceae</taxon>
        <taxon>Neurospora</taxon>
    </lineage>
</organism>
<dbReference type="RefSeq" id="XP_062677048.1">
    <property type="nucleotide sequence ID" value="XM_062828580.1"/>
</dbReference>
<dbReference type="GeneID" id="87865734"/>
<feature type="region of interest" description="Disordered" evidence="1">
    <location>
        <begin position="1"/>
        <end position="44"/>
    </location>
</feature>
<dbReference type="Proteomes" id="UP001278500">
    <property type="component" value="Unassembled WGS sequence"/>
</dbReference>
<protein>
    <recommendedName>
        <fullName evidence="4">F-box domain-containing protein</fullName>
    </recommendedName>
</protein>
<feature type="region of interest" description="Disordered" evidence="1">
    <location>
        <begin position="344"/>
        <end position="397"/>
    </location>
</feature>
<reference evidence="2" key="2">
    <citation type="submission" date="2023-06" db="EMBL/GenBank/DDBJ databases">
        <authorList>
            <consortium name="Lawrence Berkeley National Laboratory"/>
            <person name="Haridas S."/>
            <person name="Hensen N."/>
            <person name="Bonometti L."/>
            <person name="Westerberg I."/>
            <person name="Brannstrom I.O."/>
            <person name="Guillou S."/>
            <person name="Cros-Aarteil S."/>
            <person name="Calhoun S."/>
            <person name="Kuo A."/>
            <person name="Mondo S."/>
            <person name="Pangilinan J."/>
            <person name="Riley R."/>
            <person name="Labutti K."/>
            <person name="Andreopoulos B."/>
            <person name="Lipzen A."/>
            <person name="Chen C."/>
            <person name="Yanf M."/>
            <person name="Daum C."/>
            <person name="Ng V."/>
            <person name="Clum A."/>
            <person name="Steindorff A."/>
            <person name="Ohm R."/>
            <person name="Martin F."/>
            <person name="Silar P."/>
            <person name="Natvig D."/>
            <person name="Lalanne C."/>
            <person name="Gautier V."/>
            <person name="Ament-Velasquez S.L."/>
            <person name="Kruys A."/>
            <person name="Hutchinson M.I."/>
            <person name="Powell A.J."/>
            <person name="Barry K."/>
            <person name="Miller A.N."/>
            <person name="Grigoriev I.V."/>
            <person name="Debuchy R."/>
            <person name="Gladieux P."/>
            <person name="Thoren M.H."/>
            <person name="Johannesson H."/>
        </authorList>
    </citation>
    <scope>NUCLEOTIDE SEQUENCE</scope>
    <source>
        <strain evidence="2">CBS 560.94</strain>
    </source>
</reference>
<proteinExistence type="predicted"/>
<evidence type="ECO:0000313" key="3">
    <source>
        <dbReference type="Proteomes" id="UP001278500"/>
    </source>
</evidence>
<dbReference type="AlphaFoldDB" id="A0AAE0J0U5"/>
<comment type="caution">
    <text evidence="2">The sequence shown here is derived from an EMBL/GenBank/DDBJ whole genome shotgun (WGS) entry which is preliminary data.</text>
</comment>